<organism evidence="2 3">
    <name type="scientific">Sporosarcina limicola</name>
    <dbReference type="NCBI Taxonomy" id="34101"/>
    <lineage>
        <taxon>Bacteria</taxon>
        <taxon>Bacillati</taxon>
        <taxon>Bacillota</taxon>
        <taxon>Bacilli</taxon>
        <taxon>Bacillales</taxon>
        <taxon>Caryophanaceae</taxon>
        <taxon>Sporosarcina</taxon>
    </lineage>
</organism>
<keyword evidence="3" id="KW-1185">Reference proteome</keyword>
<evidence type="ECO:0000313" key="3">
    <source>
        <dbReference type="Proteomes" id="UP000658225"/>
    </source>
</evidence>
<keyword evidence="1" id="KW-0812">Transmembrane</keyword>
<accession>A0A927MN09</accession>
<keyword evidence="1" id="KW-1133">Transmembrane helix</keyword>
<keyword evidence="1" id="KW-0472">Membrane</keyword>
<protein>
    <submittedName>
        <fullName evidence="2">Uncharacterized protein</fullName>
    </submittedName>
</protein>
<dbReference type="AlphaFoldDB" id="A0A927MN09"/>
<evidence type="ECO:0000256" key="1">
    <source>
        <dbReference type="SAM" id="Phobius"/>
    </source>
</evidence>
<dbReference type="Proteomes" id="UP000658225">
    <property type="component" value="Unassembled WGS sequence"/>
</dbReference>
<comment type="caution">
    <text evidence="2">The sequence shown here is derived from an EMBL/GenBank/DDBJ whole genome shotgun (WGS) entry which is preliminary data.</text>
</comment>
<evidence type="ECO:0000313" key="2">
    <source>
        <dbReference type="EMBL" id="MBE1556117.1"/>
    </source>
</evidence>
<feature type="transmembrane region" description="Helical" evidence="1">
    <location>
        <begin position="36"/>
        <end position="53"/>
    </location>
</feature>
<name>A0A927MN09_9BACL</name>
<dbReference type="EMBL" id="JADBEL010000021">
    <property type="protein sequence ID" value="MBE1556117.1"/>
    <property type="molecule type" value="Genomic_DNA"/>
</dbReference>
<sequence length="54" mass="6428">MRFIHGNLKNSANISKDKLVWLGSLPWTKHECLPALRTYAIIFLLYYVYVLFLR</sequence>
<proteinExistence type="predicted"/>
<gene>
    <name evidence="2" type="ORF">H4683_003238</name>
</gene>
<reference evidence="2" key="1">
    <citation type="submission" date="2020-10" db="EMBL/GenBank/DDBJ databases">
        <title>Genomic Encyclopedia of Type Strains, Phase IV (KMG-IV): sequencing the most valuable type-strain genomes for metagenomic binning, comparative biology and taxonomic classification.</title>
        <authorList>
            <person name="Goeker M."/>
        </authorList>
    </citation>
    <scope>NUCLEOTIDE SEQUENCE</scope>
    <source>
        <strain evidence="2">DSM 13886</strain>
    </source>
</reference>